<organism evidence="1 2">
    <name type="scientific">Bauhinia variegata</name>
    <name type="common">Purple orchid tree</name>
    <name type="synonym">Phanera variegata</name>
    <dbReference type="NCBI Taxonomy" id="167791"/>
    <lineage>
        <taxon>Eukaryota</taxon>
        <taxon>Viridiplantae</taxon>
        <taxon>Streptophyta</taxon>
        <taxon>Embryophyta</taxon>
        <taxon>Tracheophyta</taxon>
        <taxon>Spermatophyta</taxon>
        <taxon>Magnoliopsida</taxon>
        <taxon>eudicotyledons</taxon>
        <taxon>Gunneridae</taxon>
        <taxon>Pentapetalae</taxon>
        <taxon>rosids</taxon>
        <taxon>fabids</taxon>
        <taxon>Fabales</taxon>
        <taxon>Fabaceae</taxon>
        <taxon>Cercidoideae</taxon>
        <taxon>Cercideae</taxon>
        <taxon>Bauhiniinae</taxon>
        <taxon>Bauhinia</taxon>
    </lineage>
</organism>
<name>A0ACB9LBF8_BAUVA</name>
<dbReference type="EMBL" id="CM039437">
    <property type="protein sequence ID" value="KAI4306781.1"/>
    <property type="molecule type" value="Genomic_DNA"/>
</dbReference>
<evidence type="ECO:0000313" key="2">
    <source>
        <dbReference type="Proteomes" id="UP000828941"/>
    </source>
</evidence>
<dbReference type="Proteomes" id="UP000828941">
    <property type="component" value="Chromosome 12"/>
</dbReference>
<accession>A0ACB9LBF8</accession>
<sequence length="215" mass="24139">MDNNVGDLNANHVGIDVGSLVSAVVGNVSSMDLILNSGEKLKSWVDYDASSKRLQVRLSRFNEPRPFNPIIAHAVDLLKLWGDKQVFVGISSSNGNSQQLTSVYSWKFSLRKVPTGMHSLPADPRGYSQKKHDENFRLHKRNYSPMSILAGLIFVTGCAALVTFVLLFMWAIFIGRFEESPAKIPTHHADFRYEKIDVAVEKNTNDEKLEHKCFS</sequence>
<keyword evidence="2" id="KW-1185">Reference proteome</keyword>
<evidence type="ECO:0000313" key="1">
    <source>
        <dbReference type="EMBL" id="KAI4306781.1"/>
    </source>
</evidence>
<proteinExistence type="predicted"/>
<gene>
    <name evidence="1" type="ORF">L6164_030028</name>
</gene>
<protein>
    <submittedName>
        <fullName evidence="1">Uncharacterized protein</fullName>
    </submittedName>
</protein>
<comment type="caution">
    <text evidence="1">The sequence shown here is derived from an EMBL/GenBank/DDBJ whole genome shotgun (WGS) entry which is preliminary data.</text>
</comment>
<reference evidence="1 2" key="1">
    <citation type="journal article" date="2022" name="DNA Res.">
        <title>Chromosomal-level genome assembly of the orchid tree Bauhinia variegata (Leguminosae; Cercidoideae) supports the allotetraploid origin hypothesis of Bauhinia.</title>
        <authorList>
            <person name="Zhong Y."/>
            <person name="Chen Y."/>
            <person name="Zheng D."/>
            <person name="Pang J."/>
            <person name="Liu Y."/>
            <person name="Luo S."/>
            <person name="Meng S."/>
            <person name="Qian L."/>
            <person name="Wei D."/>
            <person name="Dai S."/>
            <person name="Zhou R."/>
        </authorList>
    </citation>
    <scope>NUCLEOTIDE SEQUENCE [LARGE SCALE GENOMIC DNA]</scope>
    <source>
        <strain evidence="1">BV-YZ2020</strain>
    </source>
</reference>